<gene>
    <name evidence="13" type="ORF">FIBSPDRAFT_791400</name>
</gene>
<proteinExistence type="predicted"/>
<feature type="transmembrane region" description="Helical" evidence="10">
    <location>
        <begin position="221"/>
        <end position="241"/>
    </location>
</feature>
<protein>
    <submittedName>
        <fullName evidence="13">Potassium transporter</fullName>
    </submittedName>
</protein>
<feature type="non-terminal residue" evidence="13">
    <location>
        <position position="761"/>
    </location>
</feature>
<evidence type="ECO:0000256" key="8">
    <source>
        <dbReference type="ARBA" id="ARBA00023136"/>
    </source>
</evidence>
<evidence type="ECO:0000256" key="1">
    <source>
        <dbReference type="ARBA" id="ARBA00004141"/>
    </source>
</evidence>
<feature type="compositionally biased region" description="Basic and acidic residues" evidence="9">
    <location>
        <begin position="561"/>
        <end position="577"/>
    </location>
</feature>
<keyword evidence="14" id="KW-1185">Reference proteome</keyword>
<feature type="transmembrane region" description="Helical" evidence="10">
    <location>
        <begin position="150"/>
        <end position="171"/>
    </location>
</feature>
<keyword evidence="7" id="KW-0406">Ion transport</keyword>
<evidence type="ECO:0000259" key="12">
    <source>
        <dbReference type="Pfam" id="PF22776"/>
    </source>
</evidence>
<feature type="transmembrane region" description="Helical" evidence="10">
    <location>
        <begin position="286"/>
        <end position="306"/>
    </location>
</feature>
<dbReference type="Pfam" id="PF22776">
    <property type="entry name" value="K_trans_C"/>
    <property type="match status" value="1"/>
</dbReference>
<feature type="transmembrane region" description="Helical" evidence="10">
    <location>
        <begin position="336"/>
        <end position="367"/>
    </location>
</feature>
<dbReference type="OrthoDB" id="504708at2759"/>
<feature type="region of interest" description="Disordered" evidence="9">
    <location>
        <begin position="116"/>
        <end position="140"/>
    </location>
</feature>
<feature type="domain" description="K+ potassium transporter C-terminal" evidence="12">
    <location>
        <begin position="585"/>
        <end position="761"/>
    </location>
</feature>
<dbReference type="GO" id="GO:0015079">
    <property type="term" value="F:potassium ion transmembrane transporter activity"/>
    <property type="evidence" value="ECO:0007669"/>
    <property type="project" value="InterPro"/>
</dbReference>
<accession>A0A166HEC0</accession>
<keyword evidence="8 10" id="KW-0472">Membrane</keyword>
<feature type="transmembrane region" description="Helical" evidence="10">
    <location>
        <begin position="191"/>
        <end position="209"/>
    </location>
</feature>
<dbReference type="InterPro" id="IPR053952">
    <property type="entry name" value="K_trans_C"/>
</dbReference>
<reference evidence="13 14" key="1">
    <citation type="journal article" date="2016" name="Mol. Biol. Evol.">
        <title>Comparative Genomics of Early-Diverging Mushroom-Forming Fungi Provides Insights into the Origins of Lignocellulose Decay Capabilities.</title>
        <authorList>
            <person name="Nagy L.G."/>
            <person name="Riley R."/>
            <person name="Tritt A."/>
            <person name="Adam C."/>
            <person name="Daum C."/>
            <person name="Floudas D."/>
            <person name="Sun H."/>
            <person name="Yadav J.S."/>
            <person name="Pangilinan J."/>
            <person name="Larsson K.H."/>
            <person name="Matsuura K."/>
            <person name="Barry K."/>
            <person name="Labutti K."/>
            <person name="Kuo R."/>
            <person name="Ohm R.A."/>
            <person name="Bhattacharya S.S."/>
            <person name="Shirouzu T."/>
            <person name="Yoshinaga Y."/>
            <person name="Martin F.M."/>
            <person name="Grigoriev I.V."/>
            <person name="Hibbett D.S."/>
        </authorList>
    </citation>
    <scope>NUCLEOTIDE SEQUENCE [LARGE SCALE GENOMIC DNA]</scope>
    <source>
        <strain evidence="13 14">CBS 109695</strain>
    </source>
</reference>
<evidence type="ECO:0000313" key="13">
    <source>
        <dbReference type="EMBL" id="KZP18771.1"/>
    </source>
</evidence>
<keyword evidence="6 10" id="KW-1133">Transmembrane helix</keyword>
<feature type="transmembrane region" description="Helical" evidence="10">
    <location>
        <begin position="20"/>
        <end position="38"/>
    </location>
</feature>
<dbReference type="Pfam" id="PF02705">
    <property type="entry name" value="K_trans"/>
    <property type="match status" value="1"/>
</dbReference>
<organism evidence="13 14">
    <name type="scientific">Athelia psychrophila</name>
    <dbReference type="NCBI Taxonomy" id="1759441"/>
    <lineage>
        <taxon>Eukaryota</taxon>
        <taxon>Fungi</taxon>
        <taxon>Dikarya</taxon>
        <taxon>Basidiomycota</taxon>
        <taxon>Agaricomycotina</taxon>
        <taxon>Agaricomycetes</taxon>
        <taxon>Agaricomycetidae</taxon>
        <taxon>Atheliales</taxon>
        <taxon>Atheliaceae</taxon>
        <taxon>Athelia</taxon>
    </lineage>
</organism>
<keyword evidence="4 10" id="KW-0812">Transmembrane</keyword>
<dbReference type="Proteomes" id="UP000076532">
    <property type="component" value="Unassembled WGS sequence"/>
</dbReference>
<feature type="region of interest" description="Disordered" evidence="9">
    <location>
        <begin position="555"/>
        <end position="577"/>
    </location>
</feature>
<evidence type="ECO:0000259" key="11">
    <source>
        <dbReference type="Pfam" id="PF02705"/>
    </source>
</evidence>
<evidence type="ECO:0000256" key="2">
    <source>
        <dbReference type="ARBA" id="ARBA00022448"/>
    </source>
</evidence>
<comment type="subcellular location">
    <subcellularLocation>
        <location evidence="1">Membrane</location>
        <topology evidence="1">Multi-pass membrane protein</topology>
    </subcellularLocation>
</comment>
<keyword evidence="5" id="KW-0630">Potassium</keyword>
<sequence>MSTLPAILEGGHTKREAVKLHGSALALLTFQTLGIIYSDIGTSPLYVLNGIWPSSGAVPSEEDVIGGISAIIWALTLLPLLKYVFISLHFGTHEGERTLPKGGTFALYQGLFPPDDPDLDDRTLTGDSYKQGSSKTGGSRRMKESFRWPLLAWCLFGTSLTIADSIFTPAVSVTSAVGGIAVAKPSIISDTVPISIAILVVLFVGQSFGTAKLGFMFSPVALVWFVILLATGIYNCTFYPGIFRAIDPSRAVMLFVRTKDYSILSGVLLAVTGCEAMFANLGHFNMLSIQISFSTFVFPSLVLAYLGQGARLIHDGEAVLTNIFYKTIPGPANGPLFWIVFVFAILATIIASQAMISATFSLIQQIITMKGLPPLRMNCTSEIIQGQIYIPAVNYTLLVAVIIVVAAFKSLTALTNAYGFAVATVMFSTTILIAIQMRYVKHLPWVVGLAYFVVFGFFDGLFWGAALTKVPKGAWVPLVIGVVLMLFMLFWTWAKRLEDQFDGANRRNLRHFILNDSGHQKETLSLSPNVQFAQSDASDLDEENEGGPSYYFLSRTTSGDVEGKASPMEEKASPMEERRELPRIPTCAIFHKLKSGKGVPHTFIGFIRQWPALPRVVIFLSTRVLPVARVPVEERYVVDKVRSVDGFYGVTYFVGFRDSFAVQISDIIDRICVLEVGADPNSCSEKVREIRQVAGNTTHMVPHYHVTSRRITGGKMKAAFSWTRAFLIEGIYRRLVTMFPETANWMTSADEIIHVGINATI</sequence>
<keyword evidence="3" id="KW-0633">Potassium transport</keyword>
<feature type="transmembrane region" description="Helical" evidence="10">
    <location>
        <begin position="261"/>
        <end position="279"/>
    </location>
</feature>
<name>A0A166HEC0_9AGAM</name>
<evidence type="ECO:0000256" key="7">
    <source>
        <dbReference type="ARBA" id="ARBA00023065"/>
    </source>
</evidence>
<dbReference type="InterPro" id="IPR053951">
    <property type="entry name" value="K_trans_N"/>
</dbReference>
<dbReference type="InterPro" id="IPR003855">
    <property type="entry name" value="K+_transporter"/>
</dbReference>
<dbReference type="PANTHER" id="PTHR30540">
    <property type="entry name" value="OSMOTIC STRESS POTASSIUM TRANSPORTER"/>
    <property type="match status" value="1"/>
</dbReference>
<feature type="transmembrane region" description="Helical" evidence="10">
    <location>
        <begin position="475"/>
        <end position="494"/>
    </location>
</feature>
<keyword evidence="2" id="KW-0813">Transport</keyword>
<dbReference type="AlphaFoldDB" id="A0A166HEC0"/>
<feature type="transmembrane region" description="Helical" evidence="10">
    <location>
        <begin position="442"/>
        <end position="463"/>
    </location>
</feature>
<evidence type="ECO:0000256" key="9">
    <source>
        <dbReference type="SAM" id="MobiDB-lite"/>
    </source>
</evidence>
<evidence type="ECO:0000256" key="5">
    <source>
        <dbReference type="ARBA" id="ARBA00022958"/>
    </source>
</evidence>
<feature type="domain" description="K+ potassium transporter integral membrane" evidence="11">
    <location>
        <begin position="28"/>
        <end position="513"/>
    </location>
</feature>
<evidence type="ECO:0000256" key="3">
    <source>
        <dbReference type="ARBA" id="ARBA00022538"/>
    </source>
</evidence>
<evidence type="ECO:0000313" key="14">
    <source>
        <dbReference type="Proteomes" id="UP000076532"/>
    </source>
</evidence>
<evidence type="ECO:0000256" key="4">
    <source>
        <dbReference type="ARBA" id="ARBA00022692"/>
    </source>
</evidence>
<evidence type="ECO:0000256" key="10">
    <source>
        <dbReference type="SAM" id="Phobius"/>
    </source>
</evidence>
<feature type="transmembrane region" description="Helical" evidence="10">
    <location>
        <begin position="417"/>
        <end position="435"/>
    </location>
</feature>
<evidence type="ECO:0000256" key="6">
    <source>
        <dbReference type="ARBA" id="ARBA00022989"/>
    </source>
</evidence>
<dbReference type="NCBIfam" id="TIGR00794">
    <property type="entry name" value="kup"/>
    <property type="match status" value="1"/>
</dbReference>
<feature type="transmembrane region" description="Helical" evidence="10">
    <location>
        <begin position="388"/>
        <end position="411"/>
    </location>
</feature>
<feature type="transmembrane region" description="Helical" evidence="10">
    <location>
        <begin position="64"/>
        <end position="85"/>
    </location>
</feature>
<dbReference type="STRING" id="436010.A0A166HEC0"/>
<feature type="compositionally biased region" description="Polar residues" evidence="9">
    <location>
        <begin position="125"/>
        <end position="137"/>
    </location>
</feature>
<dbReference type="PANTHER" id="PTHR30540:SF83">
    <property type="entry name" value="K+ POTASSIUM TRANSPORTER"/>
    <property type="match status" value="1"/>
</dbReference>
<dbReference type="EMBL" id="KV417569">
    <property type="protein sequence ID" value="KZP18771.1"/>
    <property type="molecule type" value="Genomic_DNA"/>
</dbReference>
<dbReference type="GO" id="GO:0016020">
    <property type="term" value="C:membrane"/>
    <property type="evidence" value="ECO:0007669"/>
    <property type="project" value="UniProtKB-SubCell"/>
</dbReference>